<dbReference type="AlphaFoldDB" id="A0A0E9PEM9"/>
<evidence type="ECO:0000313" key="1">
    <source>
        <dbReference type="EMBL" id="JAH02288.1"/>
    </source>
</evidence>
<accession>A0A0E9PEM9</accession>
<name>A0A0E9PEM9_ANGAN</name>
<reference evidence="1" key="1">
    <citation type="submission" date="2014-11" db="EMBL/GenBank/DDBJ databases">
        <authorList>
            <person name="Amaro Gonzalez C."/>
        </authorList>
    </citation>
    <scope>NUCLEOTIDE SEQUENCE</scope>
</reference>
<protein>
    <submittedName>
        <fullName evidence="1">Uncharacterized protein</fullName>
    </submittedName>
</protein>
<organism evidence="1">
    <name type="scientific">Anguilla anguilla</name>
    <name type="common">European freshwater eel</name>
    <name type="synonym">Muraena anguilla</name>
    <dbReference type="NCBI Taxonomy" id="7936"/>
    <lineage>
        <taxon>Eukaryota</taxon>
        <taxon>Metazoa</taxon>
        <taxon>Chordata</taxon>
        <taxon>Craniata</taxon>
        <taxon>Vertebrata</taxon>
        <taxon>Euteleostomi</taxon>
        <taxon>Actinopterygii</taxon>
        <taxon>Neopterygii</taxon>
        <taxon>Teleostei</taxon>
        <taxon>Anguilliformes</taxon>
        <taxon>Anguillidae</taxon>
        <taxon>Anguilla</taxon>
    </lineage>
</organism>
<proteinExistence type="predicted"/>
<reference evidence="1" key="2">
    <citation type="journal article" date="2015" name="Fish Shellfish Immunol.">
        <title>Early steps in the European eel (Anguilla anguilla)-Vibrio vulnificus interaction in the gills: Role of the RtxA13 toxin.</title>
        <authorList>
            <person name="Callol A."/>
            <person name="Pajuelo D."/>
            <person name="Ebbesson L."/>
            <person name="Teles M."/>
            <person name="MacKenzie S."/>
            <person name="Amaro C."/>
        </authorList>
    </citation>
    <scope>NUCLEOTIDE SEQUENCE</scope>
</reference>
<dbReference type="EMBL" id="GBXM01106289">
    <property type="protein sequence ID" value="JAH02288.1"/>
    <property type="molecule type" value="Transcribed_RNA"/>
</dbReference>
<sequence>MASCGSSGLTSWDTGAPCATVSIWTNITWGLTADRFVIGGLLLSSNGRPLAPYIS</sequence>